<dbReference type="AlphaFoldDB" id="Q2SFR3"/>
<dbReference type="KEGG" id="hch:HCH_03779"/>
<gene>
    <name evidence="2" type="ordered locus">HCH_03779</name>
</gene>
<reference evidence="2 3" key="1">
    <citation type="journal article" date="2005" name="Nucleic Acids Res.">
        <title>Genomic blueprint of Hahella chejuensis, a marine microbe producing an algicidal agent.</title>
        <authorList>
            <person name="Jeong H."/>
            <person name="Yim J.H."/>
            <person name="Lee C."/>
            <person name="Choi S.-H."/>
            <person name="Park Y.K."/>
            <person name="Yoon S.H."/>
            <person name="Hur C.-G."/>
            <person name="Kang H.-Y."/>
            <person name="Kim D."/>
            <person name="Lee H.H."/>
            <person name="Park K.H."/>
            <person name="Park S.-H."/>
            <person name="Park H.-S."/>
            <person name="Lee H.K."/>
            <person name="Oh T.K."/>
            <person name="Kim J.F."/>
        </authorList>
    </citation>
    <scope>NUCLEOTIDE SEQUENCE [LARGE SCALE GENOMIC DNA]</scope>
    <source>
        <strain evidence="2 3">KCTC 2396</strain>
    </source>
</reference>
<dbReference type="Proteomes" id="UP000000238">
    <property type="component" value="Chromosome"/>
</dbReference>
<organism evidence="2 3">
    <name type="scientific">Hahella chejuensis (strain KCTC 2396)</name>
    <dbReference type="NCBI Taxonomy" id="349521"/>
    <lineage>
        <taxon>Bacteria</taxon>
        <taxon>Pseudomonadati</taxon>
        <taxon>Pseudomonadota</taxon>
        <taxon>Gammaproteobacteria</taxon>
        <taxon>Oceanospirillales</taxon>
        <taxon>Hahellaceae</taxon>
        <taxon>Hahella</taxon>
    </lineage>
</organism>
<evidence type="ECO:0000256" key="1">
    <source>
        <dbReference type="SAM" id="MobiDB-lite"/>
    </source>
</evidence>
<dbReference type="HOGENOM" id="CLU_2316370_0_0_6"/>
<feature type="region of interest" description="Disordered" evidence="1">
    <location>
        <begin position="1"/>
        <end position="31"/>
    </location>
</feature>
<protein>
    <submittedName>
        <fullName evidence="2">Uncharacterized protein</fullName>
    </submittedName>
</protein>
<feature type="compositionally biased region" description="Basic and acidic residues" evidence="1">
    <location>
        <begin position="22"/>
        <end position="31"/>
    </location>
</feature>
<dbReference type="EMBL" id="CP000155">
    <property type="protein sequence ID" value="ABC30511.1"/>
    <property type="molecule type" value="Genomic_DNA"/>
</dbReference>
<accession>Q2SFR3</accession>
<evidence type="ECO:0000313" key="3">
    <source>
        <dbReference type="Proteomes" id="UP000000238"/>
    </source>
</evidence>
<name>Q2SFR3_HAHCH</name>
<keyword evidence="3" id="KW-1185">Reference proteome</keyword>
<evidence type="ECO:0000313" key="2">
    <source>
        <dbReference type="EMBL" id="ABC30511.1"/>
    </source>
</evidence>
<sequence>MEAKGLVPKHGSRGAKWVSVKNKQESLSKKGHEKTVTMFVEPGTIQWLESLSEDYWDMDVGEAGFPDGVFTKDNEPGAFGIGINLLDEFNEKVKKVTVE</sequence>
<proteinExistence type="predicted"/>